<feature type="region of interest" description="Disordered" evidence="3">
    <location>
        <begin position="49"/>
        <end position="132"/>
    </location>
</feature>
<evidence type="ECO:0000256" key="3">
    <source>
        <dbReference type="SAM" id="MobiDB-lite"/>
    </source>
</evidence>
<sequence length="319" mass="33321">MEASDLINYKEQVATIEAALQEDPSNEELLTLKAELLELITLTETLLQQEQEQQQQAAQATAAAKALESSSHTAATAAAASSSSFHSSNHSPQSISGSGSGSSTPHAPPPSTTKPPPESNQPIYQPPAPVRHWSAGDRCRALYQDGKFYEAKILAVGGGGQVYTVAFKGYESSPPALVGPQDLKAIYDPKKHQKHDHNKTGAGAATTATAAASAAVASSGARDGDKTLLTQKKRGPDDAGGDGGPKKKKVASEQVQKQMAWQNFAKGGAKKAKGPVLKKSIFATPDNPEGKVGVVGSGKGMTSFQQRGKHIYGNAPQSR</sequence>
<evidence type="ECO:0000256" key="1">
    <source>
        <dbReference type="ARBA" id="ARBA00004123"/>
    </source>
</evidence>
<dbReference type="Gene3D" id="2.30.30.140">
    <property type="match status" value="1"/>
</dbReference>
<comment type="subcellular location">
    <subcellularLocation>
        <location evidence="1">Nucleus</location>
    </subcellularLocation>
</comment>
<keyword evidence="2" id="KW-0539">Nucleus</keyword>
<dbReference type="CDD" id="cd21182">
    <property type="entry name" value="Tudor_SMN_SPF30-like"/>
    <property type="match status" value="1"/>
</dbReference>
<name>A0A9P8CXP4_MORAP</name>
<protein>
    <recommendedName>
        <fullName evidence="6">Tudor domain-containing protein</fullName>
    </recommendedName>
</protein>
<evidence type="ECO:0008006" key="6">
    <source>
        <dbReference type="Google" id="ProtNLM"/>
    </source>
</evidence>
<accession>A0A9P8CXP4</accession>
<feature type="compositionally biased region" description="Pro residues" evidence="3">
    <location>
        <begin position="106"/>
        <end position="129"/>
    </location>
</feature>
<dbReference type="PANTHER" id="PTHR46297">
    <property type="entry name" value="ZINC FINGER CCCH-TYPE WITH G PATCH DOMAIN-CONTAINING PROTEIN"/>
    <property type="match status" value="1"/>
</dbReference>
<dbReference type="EMBL" id="JAIFTL010000140">
    <property type="protein sequence ID" value="KAG9322554.1"/>
    <property type="molecule type" value="Genomic_DNA"/>
</dbReference>
<reference evidence="4" key="1">
    <citation type="submission" date="2021-07" db="EMBL/GenBank/DDBJ databases">
        <title>Draft genome of Mortierella alpina, strain LL118, isolated from an aspen leaf litter sample.</title>
        <authorList>
            <person name="Yang S."/>
            <person name="Vinatzer B.A."/>
        </authorList>
    </citation>
    <scope>NUCLEOTIDE SEQUENCE</scope>
    <source>
        <strain evidence="4">LL118</strain>
    </source>
</reference>
<organism evidence="4 5">
    <name type="scientific">Mortierella alpina</name>
    <name type="common">Oleaginous fungus</name>
    <name type="synonym">Mortierella renispora</name>
    <dbReference type="NCBI Taxonomy" id="64518"/>
    <lineage>
        <taxon>Eukaryota</taxon>
        <taxon>Fungi</taxon>
        <taxon>Fungi incertae sedis</taxon>
        <taxon>Mucoromycota</taxon>
        <taxon>Mortierellomycotina</taxon>
        <taxon>Mortierellomycetes</taxon>
        <taxon>Mortierellales</taxon>
        <taxon>Mortierellaceae</taxon>
        <taxon>Mortierella</taxon>
    </lineage>
</organism>
<dbReference type="GO" id="GO:0005634">
    <property type="term" value="C:nucleus"/>
    <property type="evidence" value="ECO:0007669"/>
    <property type="project" value="UniProtKB-SubCell"/>
</dbReference>
<proteinExistence type="predicted"/>
<gene>
    <name evidence="4" type="ORF">KVV02_001839</name>
</gene>
<evidence type="ECO:0000313" key="4">
    <source>
        <dbReference type="EMBL" id="KAG9322554.1"/>
    </source>
</evidence>
<dbReference type="Proteomes" id="UP000717515">
    <property type="component" value="Unassembled WGS sequence"/>
</dbReference>
<dbReference type="AlphaFoldDB" id="A0A9P8CXP4"/>
<dbReference type="SUPFAM" id="SSF63748">
    <property type="entry name" value="Tudor/PWWP/MBT"/>
    <property type="match status" value="1"/>
</dbReference>
<evidence type="ECO:0000256" key="2">
    <source>
        <dbReference type="ARBA" id="ARBA00023242"/>
    </source>
</evidence>
<feature type="region of interest" description="Disordered" evidence="3">
    <location>
        <begin position="190"/>
        <end position="319"/>
    </location>
</feature>
<comment type="caution">
    <text evidence="4">The sequence shown here is derived from an EMBL/GenBank/DDBJ whole genome shotgun (WGS) entry which is preliminary data.</text>
</comment>
<feature type="compositionally biased region" description="Low complexity" evidence="3">
    <location>
        <begin position="49"/>
        <end position="105"/>
    </location>
</feature>
<evidence type="ECO:0000313" key="5">
    <source>
        <dbReference type="Proteomes" id="UP000717515"/>
    </source>
</evidence>
<feature type="compositionally biased region" description="Low complexity" evidence="3">
    <location>
        <begin position="200"/>
        <end position="221"/>
    </location>
</feature>